<proteinExistence type="predicted"/>
<dbReference type="RefSeq" id="WP_058716979.1">
    <property type="nucleotide sequence ID" value="NZ_LDTC01000071.1"/>
</dbReference>
<dbReference type="GO" id="GO:0005886">
    <property type="term" value="C:plasma membrane"/>
    <property type="evidence" value="ECO:0007669"/>
    <property type="project" value="UniProtKB-SubCell"/>
</dbReference>
<feature type="transmembrane region" description="Helical" evidence="6">
    <location>
        <begin position="118"/>
        <end position="139"/>
    </location>
</feature>
<organism evidence="8 9">
    <name type="scientific">Sphingomonas sanguinis</name>
    <dbReference type="NCBI Taxonomy" id="33051"/>
    <lineage>
        <taxon>Bacteria</taxon>
        <taxon>Pseudomonadati</taxon>
        <taxon>Pseudomonadota</taxon>
        <taxon>Alphaproteobacteria</taxon>
        <taxon>Sphingomonadales</taxon>
        <taxon>Sphingomonadaceae</taxon>
        <taxon>Sphingomonas</taxon>
    </lineage>
</organism>
<protein>
    <submittedName>
        <fullName evidence="8">Major facilitator transporter</fullName>
    </submittedName>
</protein>
<comment type="subcellular location">
    <subcellularLocation>
        <location evidence="1">Cell membrane</location>
        <topology evidence="1">Multi-pass membrane protein</topology>
    </subcellularLocation>
</comment>
<dbReference type="InterPro" id="IPR050189">
    <property type="entry name" value="MFS_Efflux_Transporters"/>
</dbReference>
<evidence type="ECO:0000259" key="7">
    <source>
        <dbReference type="PROSITE" id="PS50850"/>
    </source>
</evidence>
<feature type="transmembrane region" description="Helical" evidence="6">
    <location>
        <begin position="230"/>
        <end position="249"/>
    </location>
</feature>
<accession>A0A147J894</accession>
<evidence type="ECO:0000256" key="4">
    <source>
        <dbReference type="ARBA" id="ARBA00022989"/>
    </source>
</evidence>
<keyword evidence="4 6" id="KW-1133">Transmembrane helix</keyword>
<evidence type="ECO:0000256" key="2">
    <source>
        <dbReference type="ARBA" id="ARBA00022475"/>
    </source>
</evidence>
<evidence type="ECO:0000256" key="6">
    <source>
        <dbReference type="SAM" id="Phobius"/>
    </source>
</evidence>
<keyword evidence="2" id="KW-1003">Cell membrane</keyword>
<gene>
    <name evidence="8" type="ORF">NS258_10205</name>
</gene>
<keyword evidence="3 6" id="KW-0812">Transmembrane</keyword>
<feature type="domain" description="Major facilitator superfamily (MFS) profile" evidence="7">
    <location>
        <begin position="27"/>
        <end position="410"/>
    </location>
</feature>
<dbReference type="EMBL" id="LDTC01000071">
    <property type="protein sequence ID" value="KTW12540.1"/>
    <property type="molecule type" value="Genomic_DNA"/>
</dbReference>
<feature type="transmembrane region" description="Helical" evidence="6">
    <location>
        <begin position="361"/>
        <end position="381"/>
    </location>
</feature>
<evidence type="ECO:0000313" key="8">
    <source>
        <dbReference type="EMBL" id="KTW12540.1"/>
    </source>
</evidence>
<dbReference type="AlphaFoldDB" id="A0A147J894"/>
<dbReference type="PANTHER" id="PTHR43124">
    <property type="entry name" value="PURINE EFFLUX PUMP PBUE"/>
    <property type="match status" value="1"/>
</dbReference>
<dbReference type="GO" id="GO:0022857">
    <property type="term" value="F:transmembrane transporter activity"/>
    <property type="evidence" value="ECO:0007669"/>
    <property type="project" value="InterPro"/>
</dbReference>
<dbReference type="PANTHER" id="PTHR43124:SF3">
    <property type="entry name" value="CHLORAMPHENICOL EFFLUX PUMP RV0191"/>
    <property type="match status" value="1"/>
</dbReference>
<keyword evidence="5 6" id="KW-0472">Membrane</keyword>
<reference evidence="8 9" key="1">
    <citation type="journal article" date="2016" name="Front. Microbiol.">
        <title>Genomic Resource of Rice Seed Associated Bacteria.</title>
        <authorList>
            <person name="Midha S."/>
            <person name="Bansal K."/>
            <person name="Sharma S."/>
            <person name="Kumar N."/>
            <person name="Patil P.P."/>
            <person name="Chaudhry V."/>
            <person name="Patil P.B."/>
        </authorList>
    </citation>
    <scope>NUCLEOTIDE SEQUENCE [LARGE SCALE GENOMIC DNA]</scope>
    <source>
        <strain evidence="8 9">NS258</strain>
    </source>
</reference>
<evidence type="ECO:0000256" key="1">
    <source>
        <dbReference type="ARBA" id="ARBA00004651"/>
    </source>
</evidence>
<dbReference type="PATRIC" id="fig|33051.5.peg.3161"/>
<dbReference type="Gene3D" id="1.20.1720.10">
    <property type="entry name" value="Multidrug resistance protein D"/>
    <property type="match status" value="1"/>
</dbReference>
<dbReference type="Proteomes" id="UP000074410">
    <property type="component" value="Unassembled WGS sequence"/>
</dbReference>
<feature type="transmembrane region" description="Helical" evidence="6">
    <location>
        <begin position="387"/>
        <end position="405"/>
    </location>
</feature>
<feature type="transmembrane region" description="Helical" evidence="6">
    <location>
        <begin position="181"/>
        <end position="199"/>
    </location>
</feature>
<feature type="transmembrane region" description="Helical" evidence="6">
    <location>
        <begin position="93"/>
        <end position="112"/>
    </location>
</feature>
<comment type="caution">
    <text evidence="8">The sequence shown here is derived from an EMBL/GenBank/DDBJ whole genome shotgun (WGS) entry which is preliminary data.</text>
</comment>
<feature type="transmembrane region" description="Helical" evidence="6">
    <location>
        <begin position="21"/>
        <end position="42"/>
    </location>
</feature>
<dbReference type="InterPro" id="IPR011701">
    <property type="entry name" value="MFS"/>
</dbReference>
<dbReference type="PROSITE" id="PS50850">
    <property type="entry name" value="MFS"/>
    <property type="match status" value="1"/>
</dbReference>
<evidence type="ECO:0000256" key="3">
    <source>
        <dbReference type="ARBA" id="ARBA00022692"/>
    </source>
</evidence>
<dbReference type="InterPro" id="IPR036259">
    <property type="entry name" value="MFS_trans_sf"/>
</dbReference>
<evidence type="ECO:0000313" key="9">
    <source>
        <dbReference type="Proteomes" id="UP000074410"/>
    </source>
</evidence>
<feature type="transmembrane region" description="Helical" evidence="6">
    <location>
        <begin position="321"/>
        <end position="340"/>
    </location>
</feature>
<dbReference type="SUPFAM" id="SSF103473">
    <property type="entry name" value="MFS general substrate transporter"/>
    <property type="match status" value="1"/>
</dbReference>
<feature type="transmembrane region" description="Helical" evidence="6">
    <location>
        <begin position="62"/>
        <end position="81"/>
    </location>
</feature>
<dbReference type="CDD" id="cd17320">
    <property type="entry name" value="MFS_MdfA_MDR_like"/>
    <property type="match status" value="1"/>
</dbReference>
<dbReference type="InterPro" id="IPR020846">
    <property type="entry name" value="MFS_dom"/>
</dbReference>
<evidence type="ECO:0000256" key="5">
    <source>
        <dbReference type="ARBA" id="ARBA00023136"/>
    </source>
</evidence>
<name>A0A147J894_9SPHN</name>
<feature type="transmembrane region" description="Helical" evidence="6">
    <location>
        <begin position="151"/>
        <end position="175"/>
    </location>
</feature>
<feature type="transmembrane region" description="Helical" evidence="6">
    <location>
        <begin position="295"/>
        <end position="315"/>
    </location>
</feature>
<feature type="transmembrane region" description="Helical" evidence="6">
    <location>
        <begin position="265"/>
        <end position="283"/>
    </location>
</feature>
<dbReference type="Pfam" id="PF07690">
    <property type="entry name" value="MFS_1"/>
    <property type="match status" value="1"/>
</dbReference>
<sequence>MSESRSADPVTPVTAEPPGAPIGFVEFVLLIAALMALTALGIDSMLPALPAIGEALGASPAARPFVVTAFLIGFGVAQLVHGPLADRYGRRRVLIVALIIYIVTNGLAAVAASFPLLLAARVCAGAAIAATRVATVALVRDCYHGRAMAQVMSIAFMVFMIVPILAPAFGQLVLLFGNWRLIFWVIAGLATLVLGWFALRMPETLAPEAQMPISLSRIASGWRETLSDRLSLGYTLAATALMAALYGYLNSIQPIMAVTFGREKLLALIFATTSVTMAAANLLNSRIVMRLGTRLISHSSVAILIAVAAVHLVIARFGGESLIVFAVLQAITMACFGLATSNFSAMAMENMGRIAGTASSVQGFASVTIGSLVGAGIGQAFDGTTQPLTLGFLIAGIAAFAFVFVTERGRMFRPA</sequence>